<dbReference type="SUPFAM" id="SSF54285">
    <property type="entry name" value="MoaD/ThiS"/>
    <property type="match status" value="1"/>
</dbReference>
<dbReference type="CDD" id="cd00754">
    <property type="entry name" value="Ubl_MoaD"/>
    <property type="match status" value="1"/>
</dbReference>
<dbReference type="PANTHER" id="PTHR33359:SF1">
    <property type="entry name" value="MOLYBDOPTERIN SYNTHASE SULFUR CARRIER SUBUNIT"/>
    <property type="match status" value="1"/>
</dbReference>
<sequence length="96" mass="10787">MHQKVQRPAMQCKVCYFAAAREAVDLRDSEVYEVENSTTLGELLDQCTRRYPALKGVLGQCLLAVNHEYLPTDVPWKEVRLQNNDEVAIIPPVSGG</sequence>
<dbReference type="PANTHER" id="PTHR33359">
    <property type="entry name" value="MOLYBDOPTERIN SYNTHASE SULFUR CARRIER SUBUNIT"/>
    <property type="match status" value="1"/>
</dbReference>
<dbReference type="OrthoDB" id="5595860at2759"/>
<dbReference type="InterPro" id="IPR016155">
    <property type="entry name" value="Mopterin_synth/thiamin_S_b"/>
</dbReference>
<dbReference type="Proteomes" id="UP001150925">
    <property type="component" value="Unassembled WGS sequence"/>
</dbReference>
<dbReference type="Gene3D" id="3.10.20.30">
    <property type="match status" value="1"/>
</dbReference>
<keyword evidence="5" id="KW-1185">Reference proteome</keyword>
<dbReference type="GO" id="GO:0000166">
    <property type="term" value="F:nucleotide binding"/>
    <property type="evidence" value="ECO:0007669"/>
    <property type="project" value="UniProtKB-KW"/>
</dbReference>
<gene>
    <name evidence="4" type="ORF">IWQ62_002281</name>
</gene>
<dbReference type="EMBL" id="JANBPY010000463">
    <property type="protein sequence ID" value="KAJ1966742.1"/>
    <property type="molecule type" value="Genomic_DNA"/>
</dbReference>
<evidence type="ECO:0000313" key="4">
    <source>
        <dbReference type="EMBL" id="KAJ1966742.1"/>
    </source>
</evidence>
<evidence type="ECO:0008006" key="6">
    <source>
        <dbReference type="Google" id="ProtNLM"/>
    </source>
</evidence>
<dbReference type="GO" id="GO:1990133">
    <property type="term" value="C:molybdopterin adenylyltransferase complex"/>
    <property type="evidence" value="ECO:0007669"/>
    <property type="project" value="TreeGrafter"/>
</dbReference>
<organism evidence="4 5">
    <name type="scientific">Dispira parvispora</name>
    <dbReference type="NCBI Taxonomy" id="1520584"/>
    <lineage>
        <taxon>Eukaryota</taxon>
        <taxon>Fungi</taxon>
        <taxon>Fungi incertae sedis</taxon>
        <taxon>Zoopagomycota</taxon>
        <taxon>Kickxellomycotina</taxon>
        <taxon>Dimargaritomycetes</taxon>
        <taxon>Dimargaritales</taxon>
        <taxon>Dimargaritaceae</taxon>
        <taxon>Dispira</taxon>
    </lineage>
</organism>
<reference evidence="4" key="1">
    <citation type="submission" date="2022-07" db="EMBL/GenBank/DDBJ databases">
        <title>Phylogenomic reconstructions and comparative analyses of Kickxellomycotina fungi.</title>
        <authorList>
            <person name="Reynolds N.K."/>
            <person name="Stajich J.E."/>
            <person name="Barry K."/>
            <person name="Grigoriev I.V."/>
            <person name="Crous P."/>
            <person name="Smith M.E."/>
        </authorList>
    </citation>
    <scope>NUCLEOTIDE SEQUENCE</scope>
    <source>
        <strain evidence="4">RSA 1196</strain>
    </source>
</reference>
<keyword evidence="3" id="KW-0501">Molybdenum cofactor biosynthesis</keyword>
<dbReference type="AlphaFoldDB" id="A0A9W8ARN4"/>
<comment type="caution">
    <text evidence="4">The sequence shown here is derived from an EMBL/GenBank/DDBJ whole genome shotgun (WGS) entry which is preliminary data.</text>
</comment>
<dbReference type="InterPro" id="IPR012675">
    <property type="entry name" value="Beta-grasp_dom_sf"/>
</dbReference>
<dbReference type="FunFam" id="3.10.20.30:FF:000010">
    <property type="entry name" value="Molybdopterin synthase sulfur carrier subunit"/>
    <property type="match status" value="1"/>
</dbReference>
<evidence type="ECO:0000313" key="5">
    <source>
        <dbReference type="Proteomes" id="UP001150925"/>
    </source>
</evidence>
<dbReference type="InterPro" id="IPR003749">
    <property type="entry name" value="ThiS/MoaD-like"/>
</dbReference>
<evidence type="ECO:0000256" key="2">
    <source>
        <dbReference type="ARBA" id="ARBA00022741"/>
    </source>
</evidence>
<dbReference type="GO" id="GO:0006777">
    <property type="term" value="P:Mo-molybdopterin cofactor biosynthetic process"/>
    <property type="evidence" value="ECO:0007669"/>
    <property type="project" value="UniProtKB-KW"/>
</dbReference>
<dbReference type="Pfam" id="PF02597">
    <property type="entry name" value="ThiS"/>
    <property type="match status" value="1"/>
</dbReference>
<comment type="pathway">
    <text evidence="1">Cofactor biosynthesis; molybdopterin biosynthesis.</text>
</comment>
<evidence type="ECO:0000256" key="1">
    <source>
        <dbReference type="ARBA" id="ARBA00005046"/>
    </source>
</evidence>
<protein>
    <recommendedName>
        <fullName evidence="6">Molybdopterin synthase sulfur carrier subunit</fullName>
    </recommendedName>
</protein>
<dbReference type="InterPro" id="IPR044672">
    <property type="entry name" value="MOCS2A"/>
</dbReference>
<evidence type="ECO:0000256" key="3">
    <source>
        <dbReference type="ARBA" id="ARBA00023150"/>
    </source>
</evidence>
<name>A0A9W8ARN4_9FUNG</name>
<proteinExistence type="predicted"/>
<keyword evidence="2" id="KW-0547">Nucleotide-binding</keyword>
<accession>A0A9W8ARN4</accession>